<name>A0A2T3AII8_9PEZI</name>
<dbReference type="AlphaFoldDB" id="A0A2T3AII8"/>
<feature type="region of interest" description="Disordered" evidence="1">
    <location>
        <begin position="43"/>
        <end position="64"/>
    </location>
</feature>
<evidence type="ECO:0000313" key="4">
    <source>
        <dbReference type="Proteomes" id="UP000241462"/>
    </source>
</evidence>
<dbReference type="EMBL" id="KZ678385">
    <property type="protein sequence ID" value="PSR99269.1"/>
    <property type="molecule type" value="Genomic_DNA"/>
</dbReference>
<feature type="chain" id="PRO_5015574028" description="Secreted protein" evidence="2">
    <location>
        <begin position="37"/>
        <end position="198"/>
    </location>
</feature>
<accession>A0A2T3AII8</accession>
<evidence type="ECO:0000313" key="3">
    <source>
        <dbReference type="EMBL" id="PSR99269.1"/>
    </source>
</evidence>
<evidence type="ECO:0000256" key="2">
    <source>
        <dbReference type="SAM" id="SignalP"/>
    </source>
</evidence>
<feature type="region of interest" description="Disordered" evidence="1">
    <location>
        <begin position="176"/>
        <end position="198"/>
    </location>
</feature>
<evidence type="ECO:0008006" key="5">
    <source>
        <dbReference type="Google" id="ProtNLM"/>
    </source>
</evidence>
<proteinExistence type="predicted"/>
<organism evidence="3 4">
    <name type="scientific">Coniella lustricola</name>
    <dbReference type="NCBI Taxonomy" id="2025994"/>
    <lineage>
        <taxon>Eukaryota</taxon>
        <taxon>Fungi</taxon>
        <taxon>Dikarya</taxon>
        <taxon>Ascomycota</taxon>
        <taxon>Pezizomycotina</taxon>
        <taxon>Sordariomycetes</taxon>
        <taxon>Sordariomycetidae</taxon>
        <taxon>Diaporthales</taxon>
        <taxon>Schizoparmaceae</taxon>
        <taxon>Coniella</taxon>
    </lineage>
</organism>
<feature type="signal peptide" evidence="2">
    <location>
        <begin position="1"/>
        <end position="36"/>
    </location>
</feature>
<dbReference type="Proteomes" id="UP000241462">
    <property type="component" value="Unassembled WGS sequence"/>
</dbReference>
<protein>
    <recommendedName>
        <fullName evidence="5">Secreted protein</fullName>
    </recommendedName>
</protein>
<keyword evidence="2" id="KW-0732">Signal</keyword>
<keyword evidence="4" id="KW-1185">Reference proteome</keyword>
<dbReference type="InParanoid" id="A0A2T3AII8"/>
<gene>
    <name evidence="3" type="ORF">BD289DRAFT_48781</name>
</gene>
<evidence type="ECO:0000256" key="1">
    <source>
        <dbReference type="SAM" id="MobiDB-lite"/>
    </source>
</evidence>
<sequence length="198" mass="21346">MCLACTQPQPQTPLCLASICLALRLLCAALLRLACAWSGPASEISRSRSRPSRKPTPTLGPGSAVTARLSQTAPCSGPAASAAGEVLFLFQAEQDTHQTSTRGGKTTHFKHWSSLLGFILGSRLTRHNASSDRPKSWKFLGHKMAGTPLGFTRESTKPRLNEWVRVVAKVRPWSAAMAQSTDGARTTSPPPTARRTRK</sequence>
<reference evidence="3 4" key="1">
    <citation type="journal article" date="2018" name="Mycol. Prog.">
        <title>Coniella lustricola, a new species from submerged detritus.</title>
        <authorList>
            <person name="Raudabaugh D.B."/>
            <person name="Iturriaga T."/>
            <person name="Carver A."/>
            <person name="Mondo S."/>
            <person name="Pangilinan J."/>
            <person name="Lipzen A."/>
            <person name="He G."/>
            <person name="Amirebrahimi M."/>
            <person name="Grigoriev I.V."/>
            <person name="Miller A.N."/>
        </authorList>
    </citation>
    <scope>NUCLEOTIDE SEQUENCE [LARGE SCALE GENOMIC DNA]</scope>
    <source>
        <strain evidence="3 4">B22-T-1</strain>
    </source>
</reference>